<accession>A0A7V1FQW4</accession>
<dbReference type="EMBL" id="DRFO01000002">
    <property type="protein sequence ID" value="HDZ54874.1"/>
    <property type="molecule type" value="Genomic_DNA"/>
</dbReference>
<dbReference type="InterPro" id="IPR036388">
    <property type="entry name" value="WH-like_DNA-bd_sf"/>
</dbReference>
<dbReference type="PANTHER" id="PTHR44688">
    <property type="entry name" value="DNA-BINDING TRANSCRIPTIONAL ACTIVATOR DEVR_DOSR"/>
    <property type="match status" value="1"/>
</dbReference>
<keyword evidence="3" id="KW-0804">Transcription</keyword>
<proteinExistence type="predicted"/>
<protein>
    <recommendedName>
        <fullName evidence="4">HTH luxR-type domain-containing protein</fullName>
    </recommendedName>
</protein>
<dbReference type="InterPro" id="IPR027417">
    <property type="entry name" value="P-loop_NTPase"/>
</dbReference>
<dbReference type="GO" id="GO:0003677">
    <property type="term" value="F:DNA binding"/>
    <property type="evidence" value="ECO:0007669"/>
    <property type="project" value="UniProtKB-KW"/>
</dbReference>
<dbReference type="AlphaFoldDB" id="A0A7V1FQW4"/>
<feature type="domain" description="HTH luxR-type" evidence="4">
    <location>
        <begin position="848"/>
        <end position="912"/>
    </location>
</feature>
<dbReference type="PRINTS" id="PR00038">
    <property type="entry name" value="HTHLUXR"/>
</dbReference>
<dbReference type="SMART" id="SM00421">
    <property type="entry name" value="HTH_LUXR"/>
    <property type="match status" value="1"/>
</dbReference>
<dbReference type="Pfam" id="PF13401">
    <property type="entry name" value="AAA_22"/>
    <property type="match status" value="1"/>
</dbReference>
<dbReference type="PROSITE" id="PS50043">
    <property type="entry name" value="HTH_LUXR_2"/>
    <property type="match status" value="1"/>
</dbReference>
<dbReference type="SUPFAM" id="SSF46894">
    <property type="entry name" value="C-terminal effector domain of the bipartite response regulators"/>
    <property type="match status" value="1"/>
</dbReference>
<sequence>MDRLMSMKTSALITHQLISTARQGNDVPLLLSTKLTLPRRGRGILPRPRLESLALDIAERRLTILKAPPGFGKTTLATIWADSLAADGHAIAWLSLDDEDNSPQRLLYYIAAALNQAEASVGRACLGLRAELSFFSTETLASLTINELSHLERPLTLFLDDFHRISDSVLVEGLRFFLQRAPDSFHVVFTGRRDLPAALRDHLYADDLLELDSSQLRFTLEETRDLLKKAGTDLEQTGELLAVQAASEGWIAALRALLLTPRSSAGSSLKHLAPRSICNLFDDMLQGLSVSHRQDVYRLGMLNKFNVGLLSRLLGSATGSQLLELLQQHQLFISSLDSQHTWFSLHPLFREHLKRICVSNHPGEAQDIQLVAANWFAEQELWLDAIGLGLEGGDADQVRAWIAQCAMELIEQGDFAAVAMLETCWKVRAEECPLPLKMARAWAMGLMLEADGAQALLSEIEAQLWRQGTSHSNQSLYCEVQALRALLLGLADQNELSGALAEACYRASPPRVWVRNVLLNLMSCSHYHASRWDAFYILPPTTLGSGRQPGLIYHDCYRQSLHALAESAQGRLGDAVGCLENLLERLAGTFCTELDRPNPALTALPVVLLAQMHYLMGNRQAAESRLAESMGFINTGGFLDCTAAAYCTSARLSWQQGNSQRARRTLEHLDGLATERGWNRLRARVLMERTRINLLDHKCREAMACTHGLNELLSKETSHDNTEIQVFAVLCELWLALHRIEETPMLIERASQLLDILARRQLQLMRAEVSLVLGLLLCTKGRDQDGRPLLDDALDMIKQSGAISLLQDLPLAPSCADAIRQFYPAWWQQAGKYLRGGGAADTCTGMSECTALLELTVKERQVMRLVAEGKSNKQIARDLNVTPETIKSHMKSIFAKLKVDSRAQAAVMLQNA</sequence>
<dbReference type="InterPro" id="IPR011990">
    <property type="entry name" value="TPR-like_helical_dom_sf"/>
</dbReference>
<name>A0A7V1FQW4_9GAMM</name>
<gene>
    <name evidence="5" type="ORF">ENH64_00135</name>
</gene>
<dbReference type="Pfam" id="PF25873">
    <property type="entry name" value="WHD_MalT"/>
    <property type="match status" value="1"/>
</dbReference>
<reference evidence="5" key="1">
    <citation type="journal article" date="2020" name="mSystems">
        <title>Genome- and Community-Level Interaction Insights into Carbon Utilization and Element Cycling Functions of Hydrothermarchaeota in Hydrothermal Sediment.</title>
        <authorList>
            <person name="Zhou Z."/>
            <person name="Liu Y."/>
            <person name="Xu W."/>
            <person name="Pan J."/>
            <person name="Luo Z.H."/>
            <person name="Li M."/>
        </authorList>
    </citation>
    <scope>NUCLEOTIDE SEQUENCE [LARGE SCALE GENOMIC DNA]</scope>
    <source>
        <strain evidence="5">HyVt-324</strain>
    </source>
</reference>
<evidence type="ECO:0000259" key="4">
    <source>
        <dbReference type="PROSITE" id="PS50043"/>
    </source>
</evidence>
<evidence type="ECO:0000313" key="5">
    <source>
        <dbReference type="EMBL" id="HDZ54874.1"/>
    </source>
</evidence>
<evidence type="ECO:0000256" key="2">
    <source>
        <dbReference type="ARBA" id="ARBA00023125"/>
    </source>
</evidence>
<comment type="caution">
    <text evidence="5">The sequence shown here is derived from an EMBL/GenBank/DDBJ whole genome shotgun (WGS) entry which is preliminary data.</text>
</comment>
<dbReference type="GO" id="GO:0006355">
    <property type="term" value="P:regulation of DNA-templated transcription"/>
    <property type="evidence" value="ECO:0007669"/>
    <property type="project" value="InterPro"/>
</dbReference>
<dbReference type="Pfam" id="PF00196">
    <property type="entry name" value="GerE"/>
    <property type="match status" value="1"/>
</dbReference>
<dbReference type="Gene3D" id="1.10.10.10">
    <property type="entry name" value="Winged helix-like DNA-binding domain superfamily/Winged helix DNA-binding domain"/>
    <property type="match status" value="1"/>
</dbReference>
<dbReference type="GO" id="GO:0016887">
    <property type="term" value="F:ATP hydrolysis activity"/>
    <property type="evidence" value="ECO:0007669"/>
    <property type="project" value="InterPro"/>
</dbReference>
<dbReference type="InterPro" id="IPR049945">
    <property type="entry name" value="AAA_22"/>
</dbReference>
<dbReference type="SUPFAM" id="SSF52540">
    <property type="entry name" value="P-loop containing nucleoside triphosphate hydrolases"/>
    <property type="match status" value="1"/>
</dbReference>
<dbReference type="InterPro" id="IPR016032">
    <property type="entry name" value="Sig_transdc_resp-reg_C-effctor"/>
</dbReference>
<keyword evidence="1" id="KW-0805">Transcription regulation</keyword>
<evidence type="ECO:0000256" key="3">
    <source>
        <dbReference type="ARBA" id="ARBA00023163"/>
    </source>
</evidence>
<dbReference type="PANTHER" id="PTHR44688:SF16">
    <property type="entry name" value="DNA-BINDING TRANSCRIPTIONAL ACTIVATOR DEVR_DOSR"/>
    <property type="match status" value="1"/>
</dbReference>
<dbReference type="Gene3D" id="1.25.40.10">
    <property type="entry name" value="Tetratricopeptide repeat domain"/>
    <property type="match status" value="1"/>
</dbReference>
<keyword evidence="2" id="KW-0238">DNA-binding</keyword>
<evidence type="ECO:0000256" key="1">
    <source>
        <dbReference type="ARBA" id="ARBA00023015"/>
    </source>
</evidence>
<dbReference type="InterPro" id="IPR059106">
    <property type="entry name" value="WHD_MalT"/>
</dbReference>
<dbReference type="PROSITE" id="PS00622">
    <property type="entry name" value="HTH_LUXR_1"/>
    <property type="match status" value="1"/>
</dbReference>
<dbReference type="Gene3D" id="3.40.50.300">
    <property type="entry name" value="P-loop containing nucleotide triphosphate hydrolases"/>
    <property type="match status" value="1"/>
</dbReference>
<dbReference type="InterPro" id="IPR000792">
    <property type="entry name" value="Tscrpt_reg_LuxR_C"/>
</dbReference>
<organism evidence="5">
    <name type="scientific">Halopseudomonas xinjiangensis</name>
    <dbReference type="NCBI Taxonomy" id="487184"/>
    <lineage>
        <taxon>Bacteria</taxon>
        <taxon>Pseudomonadati</taxon>
        <taxon>Pseudomonadota</taxon>
        <taxon>Gammaproteobacteria</taxon>
        <taxon>Pseudomonadales</taxon>
        <taxon>Pseudomonadaceae</taxon>
        <taxon>Halopseudomonas</taxon>
    </lineage>
</organism>
<dbReference type="Proteomes" id="UP000885703">
    <property type="component" value="Unassembled WGS sequence"/>
</dbReference>
<dbReference type="CDD" id="cd06170">
    <property type="entry name" value="LuxR_C_like"/>
    <property type="match status" value="1"/>
</dbReference>